<organism evidence="2 3">
    <name type="scientific">Pseudoalteromonas amylolytica</name>
    <dbReference type="NCBI Taxonomy" id="1859457"/>
    <lineage>
        <taxon>Bacteria</taxon>
        <taxon>Pseudomonadati</taxon>
        <taxon>Pseudomonadota</taxon>
        <taxon>Gammaproteobacteria</taxon>
        <taxon>Alteromonadales</taxon>
        <taxon>Pseudoalteromonadaceae</taxon>
        <taxon>Pseudoalteromonas</taxon>
    </lineage>
</organism>
<evidence type="ECO:0000313" key="3">
    <source>
        <dbReference type="Proteomes" id="UP000179786"/>
    </source>
</evidence>
<evidence type="ECO:0000313" key="2">
    <source>
        <dbReference type="EMBL" id="OHU92079.1"/>
    </source>
</evidence>
<proteinExistence type="predicted"/>
<comment type="caution">
    <text evidence="2">The sequence shown here is derived from an EMBL/GenBank/DDBJ whole genome shotgun (WGS) entry which is preliminary data.</text>
</comment>
<dbReference type="RefSeq" id="WP_070983881.1">
    <property type="nucleotide sequence ID" value="NZ_MKJU01000022.1"/>
</dbReference>
<dbReference type="EMBL" id="MKJU01000022">
    <property type="protein sequence ID" value="OHU92079.1"/>
    <property type="molecule type" value="Genomic_DNA"/>
</dbReference>
<accession>A0A1S1MTJ6</accession>
<keyword evidence="1" id="KW-0472">Membrane</keyword>
<name>A0A1S1MTJ6_9GAMM</name>
<dbReference type="Proteomes" id="UP000179786">
    <property type="component" value="Unassembled WGS sequence"/>
</dbReference>
<feature type="transmembrane region" description="Helical" evidence="1">
    <location>
        <begin position="18"/>
        <end position="34"/>
    </location>
</feature>
<gene>
    <name evidence="2" type="ORF">BET10_07055</name>
</gene>
<reference evidence="2 3" key="1">
    <citation type="submission" date="2016-09" db="EMBL/GenBank/DDBJ databases">
        <title>Pseudoalteromonas amylolytica sp. nov., isolated from the surface seawater.</title>
        <authorList>
            <person name="Wu Y.-H."/>
            <person name="Cheng H."/>
            <person name="Jin X.-B."/>
            <person name="Wang C.-S."/>
            <person name="Xu X.-W."/>
        </authorList>
    </citation>
    <scope>NUCLEOTIDE SEQUENCE [LARGE SCALE GENOMIC DNA]</scope>
    <source>
        <strain evidence="2 3">JW1</strain>
    </source>
</reference>
<evidence type="ECO:0000256" key="1">
    <source>
        <dbReference type="SAM" id="Phobius"/>
    </source>
</evidence>
<keyword evidence="1" id="KW-0812">Transmembrane</keyword>
<dbReference type="STRING" id="1859457.BET10_07055"/>
<feature type="transmembrane region" description="Helical" evidence="1">
    <location>
        <begin position="67"/>
        <end position="85"/>
    </location>
</feature>
<protein>
    <submittedName>
        <fullName evidence="2">Uncharacterized protein</fullName>
    </submittedName>
</protein>
<feature type="transmembrane region" description="Helical" evidence="1">
    <location>
        <begin position="134"/>
        <end position="154"/>
    </location>
</feature>
<dbReference type="OrthoDB" id="9992101at2"/>
<sequence length="249" mass="28243">MNLSQLIGRMVNFLQKHIWLLSIFFYLQGTVYYVEYLKVLRVDPDYYPLTFEQVLSYSVTIYMQEPFLTGLLLLFCFGISACLLTDRVMNWVRNKFNKVLKKQKRKENIVRDIDLITPLENIQPNSVQKGGLQVAIIVYSVLAFLITAILPAGVVGHIDAKELLEDAKSQIESMSKNEGLNDGKIQIKCKSFHDTFSGPYFSLKNSTQYHSLFNGVHTITIPSSCIEFTSERHESVKALNNGSSKVAGS</sequence>
<dbReference type="AlphaFoldDB" id="A0A1S1MTJ6"/>
<keyword evidence="3" id="KW-1185">Reference proteome</keyword>
<keyword evidence="1" id="KW-1133">Transmembrane helix</keyword>